<evidence type="ECO:0000256" key="3">
    <source>
        <dbReference type="ARBA" id="ARBA00023004"/>
    </source>
</evidence>
<keyword evidence="4" id="KW-0411">Iron-sulfur</keyword>
<keyword evidence="9" id="KW-1185">Reference proteome</keyword>
<dbReference type="KEGG" id="pbu:L21SP3_01287"/>
<reference evidence="9" key="1">
    <citation type="submission" date="2017-02" db="EMBL/GenBank/DDBJ databases">
        <title>Comparative genomics and description of representatives of a novel lineage of planctomycetes thriving in anoxic sediments.</title>
        <authorList>
            <person name="Spring S."/>
            <person name="Bunk B."/>
            <person name="Sproer C."/>
            <person name="Klenk H.-P."/>
        </authorList>
    </citation>
    <scope>NUCLEOTIDE SEQUENCE [LARGE SCALE GENOMIC DNA]</scope>
    <source>
        <strain evidence="9">L21-RPul-D3</strain>
    </source>
</reference>
<protein>
    <submittedName>
        <fullName evidence="8">Iron hydrogenase 1</fullName>
        <ecNumber evidence="8">1.12.7.2</ecNumber>
    </submittedName>
</protein>
<dbReference type="EMBL" id="CP019633">
    <property type="protein sequence ID" value="AQQ09482.1"/>
    <property type="molecule type" value="Genomic_DNA"/>
</dbReference>
<organism evidence="8 9">
    <name type="scientific">Sedimentisphaera cyanobacteriorum</name>
    <dbReference type="NCBI Taxonomy" id="1940790"/>
    <lineage>
        <taxon>Bacteria</taxon>
        <taxon>Pseudomonadati</taxon>
        <taxon>Planctomycetota</taxon>
        <taxon>Phycisphaerae</taxon>
        <taxon>Sedimentisphaerales</taxon>
        <taxon>Sedimentisphaeraceae</taxon>
        <taxon>Sedimentisphaera</taxon>
    </lineage>
</organism>
<dbReference type="PROSITE" id="PS00198">
    <property type="entry name" value="4FE4S_FER_1"/>
    <property type="match status" value="1"/>
</dbReference>
<dbReference type="Gene3D" id="3.40.950.10">
    <property type="entry name" value="Fe-only Hydrogenase (Larger Subunit), Chain L, domain 3"/>
    <property type="match status" value="1"/>
</dbReference>
<name>A0A1Q2HPU3_9BACT</name>
<dbReference type="GO" id="GO:0046872">
    <property type="term" value="F:metal ion binding"/>
    <property type="evidence" value="ECO:0007669"/>
    <property type="project" value="UniProtKB-KW"/>
</dbReference>
<dbReference type="Pfam" id="PF02906">
    <property type="entry name" value="Fe_hyd_lg_C"/>
    <property type="match status" value="1"/>
</dbReference>
<feature type="domain" description="4Fe-4S ferredoxin-type" evidence="6">
    <location>
        <begin position="4"/>
        <end position="33"/>
    </location>
</feature>
<keyword evidence="2" id="KW-0479">Metal-binding</keyword>
<accession>A0A1Q2HPU3</accession>
<dbReference type="InterPro" id="IPR050340">
    <property type="entry name" value="Cytosolic_Fe-S_CAF"/>
</dbReference>
<dbReference type="InterPro" id="IPR035965">
    <property type="entry name" value="PAS-like_dom_sf"/>
</dbReference>
<dbReference type="OrthoDB" id="9798098at2"/>
<dbReference type="PANTHER" id="PTHR11615">
    <property type="entry name" value="NITRATE, FORMATE, IRON DEHYDROGENASE"/>
    <property type="match status" value="1"/>
</dbReference>
<dbReference type="EC" id="1.12.7.2" evidence="8"/>
<keyword evidence="1" id="KW-0004">4Fe-4S</keyword>
<dbReference type="AlphaFoldDB" id="A0A1Q2HPU3"/>
<dbReference type="PROSITE" id="PS50112">
    <property type="entry name" value="PAS"/>
    <property type="match status" value="1"/>
</dbReference>
<dbReference type="GO" id="GO:0051539">
    <property type="term" value="F:4 iron, 4 sulfur cluster binding"/>
    <property type="evidence" value="ECO:0007669"/>
    <property type="project" value="UniProtKB-KW"/>
</dbReference>
<dbReference type="InterPro" id="IPR000014">
    <property type="entry name" value="PAS"/>
</dbReference>
<dbReference type="SUPFAM" id="SSF53920">
    <property type="entry name" value="Fe-only hydrogenase"/>
    <property type="match status" value="1"/>
</dbReference>
<feature type="domain" description="4Fe-4S ferredoxin-type" evidence="6">
    <location>
        <begin position="34"/>
        <end position="63"/>
    </location>
</feature>
<evidence type="ECO:0000256" key="1">
    <source>
        <dbReference type="ARBA" id="ARBA00022485"/>
    </source>
</evidence>
<dbReference type="Gene3D" id="3.30.70.20">
    <property type="match status" value="1"/>
</dbReference>
<dbReference type="InterPro" id="IPR009016">
    <property type="entry name" value="Fe_hydrogenase"/>
</dbReference>
<gene>
    <name evidence="8" type="ORF">L21SP3_01287</name>
</gene>
<evidence type="ECO:0000256" key="2">
    <source>
        <dbReference type="ARBA" id="ARBA00022723"/>
    </source>
</evidence>
<dbReference type="PROSITE" id="PS51656">
    <property type="entry name" value="4FE4S"/>
    <property type="match status" value="1"/>
</dbReference>
<evidence type="ECO:0000313" key="9">
    <source>
        <dbReference type="Proteomes" id="UP000188273"/>
    </source>
</evidence>
<dbReference type="InterPro" id="IPR004108">
    <property type="entry name" value="Fe_hydrogenase_lsu_C"/>
</dbReference>
<feature type="domain" description="4Fe-4S" evidence="7">
    <location>
        <begin position="357"/>
        <end position="418"/>
    </location>
</feature>
<dbReference type="Gene3D" id="1.10.15.40">
    <property type="entry name" value="Electron transport complex subunit B, putative Fe-S cluster"/>
    <property type="match status" value="1"/>
</dbReference>
<dbReference type="InterPro" id="IPR017896">
    <property type="entry name" value="4Fe4S_Fe-S-bd"/>
</dbReference>
<evidence type="ECO:0000256" key="4">
    <source>
        <dbReference type="ARBA" id="ARBA00023014"/>
    </source>
</evidence>
<dbReference type="Pfam" id="PF04060">
    <property type="entry name" value="FeS"/>
    <property type="match status" value="1"/>
</dbReference>
<evidence type="ECO:0000313" key="8">
    <source>
        <dbReference type="EMBL" id="AQQ09482.1"/>
    </source>
</evidence>
<dbReference type="Proteomes" id="UP000188273">
    <property type="component" value="Chromosome"/>
</dbReference>
<feature type="domain" description="PAS" evidence="5">
    <location>
        <begin position="409"/>
        <end position="480"/>
    </location>
</feature>
<evidence type="ECO:0000259" key="6">
    <source>
        <dbReference type="PROSITE" id="PS51379"/>
    </source>
</evidence>
<keyword evidence="8" id="KW-0560">Oxidoreductase</keyword>
<evidence type="ECO:0000259" key="5">
    <source>
        <dbReference type="PROSITE" id="PS50112"/>
    </source>
</evidence>
<dbReference type="STRING" id="1940790.L21SP3_01287"/>
<sequence>MDFMEPVYTQAAECQDCYKCLRRCPVKSIQIQDGHARIMNDSCIMCGTCVRTCPAGAKKIRNDLQRARLLLKSREKVYMSIAPSWRAEFEGSEDKLIAAVKKLGFAGVSETALGAQEVSANTAEILAEGSPGVYISSACPTVVEYVLKYMPQLAGSITGILSPLLAHCKMLRKEYGEDIGIVFAGPCIGKKKESDTSEGLLDVAITFQDLKQWLMDEEIDQAALEPDKTGDAFVPQRAAEGSLYPVDGGMIAGIKANCDVTDAGYMTFSGMDNIMQVLEGLENFKPDKPVFLELLSCDGGCVNGPAAQSGKSSALKRLDVLSGSEYEKENIPRKPGIDITASFSPDPKEEKKYPEHKIREALERVGKYRPEDELNCSGCGYDSCRQFAEALLEGRAEESMCVSYMRQLAHKKADMLIKTMPGGVVIVDEKLEVVESNRRFASMLGSDTEELYAQIPGLEKAKIEKLLPSAEMFRRAIESREQVIEKDIKLNNAVLHITVFTIEQGRLAGAFLQDITAPAVAKEQIINKAKNVIEKNLQTVQQIAYLLGENASDSEVILNSIVESFQTGSEESERGNDAHKE</sequence>
<dbReference type="SUPFAM" id="SSF55785">
    <property type="entry name" value="PYP-like sensor domain (PAS domain)"/>
    <property type="match status" value="1"/>
</dbReference>
<proteinExistence type="predicted"/>
<dbReference type="CDD" id="cd00130">
    <property type="entry name" value="PAS"/>
    <property type="match status" value="1"/>
</dbReference>
<dbReference type="RefSeq" id="WP_077540074.1">
    <property type="nucleotide sequence ID" value="NZ_CP019633.1"/>
</dbReference>
<dbReference type="PROSITE" id="PS51379">
    <property type="entry name" value="4FE4S_FER_2"/>
    <property type="match status" value="2"/>
</dbReference>
<dbReference type="Pfam" id="PF13237">
    <property type="entry name" value="Fer4_10"/>
    <property type="match status" value="1"/>
</dbReference>
<dbReference type="Gene3D" id="3.30.450.20">
    <property type="entry name" value="PAS domain"/>
    <property type="match status" value="1"/>
</dbReference>
<dbReference type="InterPro" id="IPR007202">
    <property type="entry name" value="4Fe-4S_dom"/>
</dbReference>
<dbReference type="InterPro" id="IPR017900">
    <property type="entry name" value="4Fe4S_Fe_S_CS"/>
</dbReference>
<evidence type="ECO:0000259" key="7">
    <source>
        <dbReference type="PROSITE" id="PS51656"/>
    </source>
</evidence>
<dbReference type="GO" id="GO:0008901">
    <property type="term" value="F:ferredoxin hydrogenase activity"/>
    <property type="evidence" value="ECO:0007669"/>
    <property type="project" value="UniProtKB-EC"/>
</dbReference>
<keyword evidence="3" id="KW-0408">Iron</keyword>
<dbReference type="SUPFAM" id="SSF54862">
    <property type="entry name" value="4Fe-4S ferredoxins"/>
    <property type="match status" value="1"/>
</dbReference>